<evidence type="ECO:0000313" key="1">
    <source>
        <dbReference type="EMBL" id="KAI8555475.1"/>
    </source>
</evidence>
<protein>
    <submittedName>
        <fullName evidence="1">Uncharacterized protein</fullName>
    </submittedName>
</protein>
<organism evidence="1 2">
    <name type="scientific">Rhododendron molle</name>
    <name type="common">Chinese azalea</name>
    <name type="synonym">Azalea mollis</name>
    <dbReference type="NCBI Taxonomy" id="49168"/>
    <lineage>
        <taxon>Eukaryota</taxon>
        <taxon>Viridiplantae</taxon>
        <taxon>Streptophyta</taxon>
        <taxon>Embryophyta</taxon>
        <taxon>Tracheophyta</taxon>
        <taxon>Spermatophyta</taxon>
        <taxon>Magnoliopsida</taxon>
        <taxon>eudicotyledons</taxon>
        <taxon>Gunneridae</taxon>
        <taxon>Pentapetalae</taxon>
        <taxon>asterids</taxon>
        <taxon>Ericales</taxon>
        <taxon>Ericaceae</taxon>
        <taxon>Ericoideae</taxon>
        <taxon>Rhodoreae</taxon>
        <taxon>Rhododendron</taxon>
    </lineage>
</organism>
<sequence>MAPHRVTKPTPRGLAQAASLSSRAYVTFLAGEGEYMKRVVGLAKGLRKVKAAYPLVVVVLNDVPEEHHRMLVAQGYMVREIGRVHPPENGTKFAWEYYAINNSKLRIWEPTGESYAHPKLCFFHVVFKAAALAFYILSALFFNSFVSSFL</sequence>
<dbReference type="EMBL" id="CM046392">
    <property type="protein sequence ID" value="KAI8555475.1"/>
    <property type="molecule type" value="Genomic_DNA"/>
</dbReference>
<keyword evidence="2" id="KW-1185">Reference proteome</keyword>
<accession>A0ACC0NQJ6</accession>
<comment type="caution">
    <text evidence="1">The sequence shown here is derived from an EMBL/GenBank/DDBJ whole genome shotgun (WGS) entry which is preliminary data.</text>
</comment>
<reference evidence="1" key="1">
    <citation type="submission" date="2022-02" db="EMBL/GenBank/DDBJ databases">
        <title>Plant Genome Project.</title>
        <authorList>
            <person name="Zhang R.-G."/>
        </authorList>
    </citation>
    <scope>NUCLEOTIDE SEQUENCE</scope>
    <source>
        <strain evidence="1">AT1</strain>
    </source>
</reference>
<proteinExistence type="predicted"/>
<dbReference type="Proteomes" id="UP001062846">
    <property type="component" value="Chromosome 5"/>
</dbReference>
<evidence type="ECO:0000313" key="2">
    <source>
        <dbReference type="Proteomes" id="UP001062846"/>
    </source>
</evidence>
<name>A0ACC0NQJ6_RHOML</name>
<gene>
    <name evidence="1" type="ORF">RHMOL_Rhmol05G0175500</name>
</gene>